<dbReference type="GO" id="GO:0005886">
    <property type="term" value="C:plasma membrane"/>
    <property type="evidence" value="ECO:0007669"/>
    <property type="project" value="TreeGrafter"/>
</dbReference>
<feature type="transmembrane region" description="Helical" evidence="12">
    <location>
        <begin position="420"/>
        <end position="440"/>
    </location>
</feature>
<dbReference type="SUPFAM" id="SSF161070">
    <property type="entry name" value="SNF-like"/>
    <property type="match status" value="1"/>
</dbReference>
<evidence type="ECO:0000256" key="5">
    <source>
        <dbReference type="ARBA" id="ARBA00022847"/>
    </source>
</evidence>
<feature type="transmembrane region" description="Helical" evidence="12">
    <location>
        <begin position="361"/>
        <end position="386"/>
    </location>
</feature>
<feature type="transmembrane region" description="Helical" evidence="12">
    <location>
        <begin position="492"/>
        <end position="515"/>
    </location>
</feature>
<protein>
    <recommendedName>
        <fullName evidence="10">Transporter</fullName>
    </recommendedName>
</protein>
<feature type="binding site" evidence="8">
    <location>
        <position position="432"/>
    </location>
    <ligand>
        <name>Na(+)</name>
        <dbReference type="ChEBI" id="CHEBI:29101"/>
        <label>1</label>
    </ligand>
</feature>
<feature type="transmembrane region" description="Helical" evidence="12">
    <location>
        <begin position="139"/>
        <end position="167"/>
    </location>
</feature>
<evidence type="ECO:0000256" key="2">
    <source>
        <dbReference type="ARBA" id="ARBA00006459"/>
    </source>
</evidence>
<evidence type="ECO:0000256" key="11">
    <source>
        <dbReference type="SAM" id="MobiDB-lite"/>
    </source>
</evidence>
<dbReference type="PANTHER" id="PTHR11616">
    <property type="entry name" value="SODIUM/CHLORIDE DEPENDENT TRANSPORTER"/>
    <property type="match status" value="1"/>
</dbReference>
<keyword evidence="4 10" id="KW-0812">Transmembrane</keyword>
<evidence type="ECO:0000256" key="8">
    <source>
        <dbReference type="PIRSR" id="PIRSR600175-1"/>
    </source>
</evidence>
<feature type="transmembrane region" description="Helical" evidence="12">
    <location>
        <begin position="281"/>
        <end position="305"/>
    </location>
</feature>
<feature type="transmembrane region" description="Helical" evidence="12">
    <location>
        <begin position="460"/>
        <end position="486"/>
    </location>
</feature>
<dbReference type="VEuPathDB" id="VectorBase:AFUN2_000736"/>
<organism evidence="13">
    <name type="scientific">Anopheles funestus</name>
    <name type="common">African malaria mosquito</name>
    <dbReference type="NCBI Taxonomy" id="62324"/>
    <lineage>
        <taxon>Eukaryota</taxon>
        <taxon>Metazoa</taxon>
        <taxon>Ecdysozoa</taxon>
        <taxon>Arthropoda</taxon>
        <taxon>Hexapoda</taxon>
        <taxon>Insecta</taxon>
        <taxon>Pterygota</taxon>
        <taxon>Neoptera</taxon>
        <taxon>Endopterygota</taxon>
        <taxon>Diptera</taxon>
        <taxon>Nematocera</taxon>
        <taxon>Culicoidea</taxon>
        <taxon>Culicidae</taxon>
        <taxon>Anophelinae</taxon>
        <taxon>Anopheles</taxon>
    </lineage>
</organism>
<evidence type="ECO:0000313" key="13">
    <source>
        <dbReference type="EnsemblMetazoa" id="AFUN006505-PA"/>
    </source>
</evidence>
<dbReference type="PANTHER" id="PTHR11616:SF313">
    <property type="entry name" value="TRANSPORTER"/>
    <property type="match status" value="1"/>
</dbReference>
<feature type="transmembrane region" description="Helical" evidence="12">
    <location>
        <begin position="576"/>
        <end position="594"/>
    </location>
</feature>
<keyword evidence="5 10" id="KW-0769">Symport</keyword>
<dbReference type="PROSITE" id="PS50267">
    <property type="entry name" value="NA_NEUROTRAN_SYMP_3"/>
    <property type="match status" value="1"/>
</dbReference>
<feature type="transmembrane region" description="Helical" evidence="12">
    <location>
        <begin position="536"/>
        <end position="560"/>
    </location>
</feature>
<dbReference type="PROSITE" id="PS00610">
    <property type="entry name" value="NA_NEUROTRAN_SYMP_1"/>
    <property type="match status" value="1"/>
</dbReference>
<evidence type="ECO:0000256" key="4">
    <source>
        <dbReference type="ARBA" id="ARBA00022692"/>
    </source>
</evidence>
<keyword evidence="8" id="KW-0915">Sodium</keyword>
<name>A0A182RJT7_ANOFN</name>
<dbReference type="GO" id="GO:0046872">
    <property type="term" value="F:metal ion binding"/>
    <property type="evidence" value="ECO:0007669"/>
    <property type="project" value="UniProtKB-KW"/>
</dbReference>
<evidence type="ECO:0000256" key="3">
    <source>
        <dbReference type="ARBA" id="ARBA00022448"/>
    </source>
</evidence>
<feature type="transmembrane region" description="Helical" evidence="12">
    <location>
        <begin position="95"/>
        <end position="118"/>
    </location>
</feature>
<evidence type="ECO:0000256" key="12">
    <source>
        <dbReference type="SAM" id="Phobius"/>
    </source>
</evidence>
<evidence type="ECO:0000256" key="9">
    <source>
        <dbReference type="PIRSR" id="PIRSR600175-2"/>
    </source>
</evidence>
<dbReference type="InterPro" id="IPR000175">
    <property type="entry name" value="Na/ntran_symport"/>
</dbReference>
<proteinExistence type="inferred from homology"/>
<feature type="binding site" evidence="8">
    <location>
        <position position="435"/>
    </location>
    <ligand>
        <name>Na(+)</name>
        <dbReference type="ChEBI" id="CHEBI:29101"/>
        <label>1</label>
    </ligand>
</feature>
<feature type="disulfide bond" evidence="9">
    <location>
        <begin position="178"/>
        <end position="187"/>
    </location>
</feature>
<comment type="subcellular location">
    <subcellularLocation>
        <location evidence="1">Membrane</location>
        <topology evidence="1">Multi-pass membrane protein</topology>
    </subcellularLocation>
</comment>
<evidence type="ECO:0000256" key="6">
    <source>
        <dbReference type="ARBA" id="ARBA00022989"/>
    </source>
</evidence>
<dbReference type="VEuPathDB" id="VectorBase:AFUN006505"/>
<comment type="similarity">
    <text evidence="2 10">Belongs to the sodium:neurotransmitter symporter (SNF) (TC 2.A.22) family.</text>
</comment>
<keyword evidence="7 12" id="KW-0472">Membrane</keyword>
<dbReference type="GO" id="GO:0015375">
    <property type="term" value="F:glycine:sodium symporter activity"/>
    <property type="evidence" value="ECO:0007669"/>
    <property type="project" value="TreeGrafter"/>
</dbReference>
<dbReference type="Pfam" id="PF00209">
    <property type="entry name" value="SNF"/>
    <property type="match status" value="1"/>
</dbReference>
<keyword evidence="8" id="KW-0479">Metal-binding</keyword>
<reference evidence="13" key="1">
    <citation type="submission" date="2020-05" db="UniProtKB">
        <authorList>
            <consortium name="EnsemblMetazoa"/>
        </authorList>
    </citation>
    <scope>IDENTIFICATION</scope>
    <source>
        <strain evidence="13">FUMOZ</strain>
    </source>
</reference>
<feature type="region of interest" description="Disordered" evidence="11">
    <location>
        <begin position="730"/>
        <end position="754"/>
    </location>
</feature>
<keyword evidence="6 12" id="KW-1133">Transmembrane helix</keyword>
<feature type="compositionally biased region" description="Low complexity" evidence="11">
    <location>
        <begin position="734"/>
        <end position="754"/>
    </location>
</feature>
<evidence type="ECO:0000256" key="7">
    <source>
        <dbReference type="ARBA" id="ARBA00023136"/>
    </source>
</evidence>
<feature type="binding site" evidence="8">
    <location>
        <position position="367"/>
    </location>
    <ligand>
        <name>Na(+)</name>
        <dbReference type="ChEBI" id="CHEBI:29101"/>
        <label>1</label>
    </ligand>
</feature>
<feature type="binding site" evidence="8">
    <location>
        <position position="72"/>
    </location>
    <ligand>
        <name>Na(+)</name>
        <dbReference type="ChEBI" id="CHEBI:29101"/>
        <label>1</label>
    </ligand>
</feature>
<keyword evidence="9" id="KW-1015">Disulfide bond</keyword>
<dbReference type="AlphaFoldDB" id="A0A182RJT7"/>
<dbReference type="EnsemblMetazoa" id="AFUN006505-RA">
    <property type="protein sequence ID" value="AFUN006505-PA"/>
    <property type="gene ID" value="AFUN006505"/>
</dbReference>
<dbReference type="InterPro" id="IPR037272">
    <property type="entry name" value="SNS_sf"/>
</dbReference>
<evidence type="ECO:0000256" key="1">
    <source>
        <dbReference type="ARBA" id="ARBA00004141"/>
    </source>
</evidence>
<dbReference type="STRING" id="62324.A0A182RJT7"/>
<sequence length="754" mass="84360">MFIFAICTSTFELSDCSAKLTVESWLKRVERRRQLAYTSDYDFTSDQQMNDEVVAKRGSWTGRYDFLLSLLGYSVGLGNVWRFPYLCYSNGGGAFLIPFTVMLVIAGLPLMFMELSLAQYVGLGPAILFKRLAPLSEGIGYGMILVSLMVMLYYNVIIAWTVFYMVVSFETPLPWRGCQHEWATSNCFSYEEEDDCLATDGSYYKGSCLSMEQYRLLNATVRTPRKPPAEEFFKNYFLQLSSGIEETGMINQRLAICLLAAWAIVFLCLSRGVKSSGKVVYFTALFPYVVLAALFIRGLTLPGAYDGILYYVRPDWDKLRTAQLWGDAAVQIFFALSPAWGGLLTLASYNRFDNNCYRDAIVVAISNILTSFFAGFVIFAIIGFLAHELDTGVDSVIDQGAGLAFVVFPELVGKLQMPRLWSVLFFFMLLTLGLDSQFTLMETVVTAVLDTFPALRRRKIAVVAGVSIVGYLGGLIFVTNGGMYWFQLFDKYAANWSVLLIAIAECVLVGWIYGAERFICNIEEMMGKRSKWFHRFWVTVWKYITPAMLLFILCFNWLQYKPVSYGRYTYPDWADVFGWIIALAPAGIVILVAIRKMCINPGPFTWQSFRKLMQPSVEWKPSQPRLASEMADAPPFLISKVVCAKSIMRTSANVPPDEPAPIPIPAPPPSDPDFDLELSFRRNGIAQGPSLGLLLLAMLLPPGPTDPAAQQLSLPRSRLELLLDNSFCRSNCRSSSSSTSPSSSSSSSTSSSSW</sequence>
<dbReference type="PRINTS" id="PR00176">
    <property type="entry name" value="NANEUSMPORT"/>
</dbReference>
<feature type="transmembrane region" description="Helical" evidence="12">
    <location>
        <begin position="250"/>
        <end position="269"/>
    </location>
</feature>
<feature type="binding site" evidence="8">
    <location>
        <position position="79"/>
    </location>
    <ligand>
        <name>Na(+)</name>
        <dbReference type="ChEBI" id="CHEBI:29101"/>
        <label>1</label>
    </ligand>
</feature>
<feature type="transmembrane region" description="Helical" evidence="12">
    <location>
        <begin position="325"/>
        <end position="349"/>
    </location>
</feature>
<feature type="transmembrane region" description="Helical" evidence="12">
    <location>
        <begin position="66"/>
        <end position="83"/>
    </location>
</feature>
<accession>A0A182RJT7</accession>
<keyword evidence="3 10" id="KW-0813">Transport</keyword>
<feature type="binding site" evidence="8">
    <location>
        <position position="75"/>
    </location>
    <ligand>
        <name>Na(+)</name>
        <dbReference type="ChEBI" id="CHEBI:29101"/>
        <label>1</label>
    </ligand>
</feature>
<feature type="binding site" evidence="8">
    <location>
        <position position="436"/>
    </location>
    <ligand>
        <name>Na(+)</name>
        <dbReference type="ChEBI" id="CHEBI:29101"/>
        <label>1</label>
    </ligand>
</feature>
<evidence type="ECO:0000256" key="10">
    <source>
        <dbReference type="RuleBase" id="RU003732"/>
    </source>
</evidence>